<evidence type="ECO:0000256" key="1">
    <source>
        <dbReference type="ARBA" id="ARBA00004370"/>
    </source>
</evidence>
<dbReference type="Gene3D" id="1.20.1250.20">
    <property type="entry name" value="MFS general substrate transporter like domains"/>
    <property type="match status" value="1"/>
</dbReference>
<dbReference type="InterPro" id="IPR005828">
    <property type="entry name" value="MFS_sugar_transport-like"/>
</dbReference>
<dbReference type="Proteomes" id="UP000664164">
    <property type="component" value="Unassembled WGS sequence"/>
</dbReference>
<accession>A0A939HGL1</accession>
<comment type="subcellular location">
    <subcellularLocation>
        <location evidence="1">Membrane</location>
    </subcellularLocation>
</comment>
<evidence type="ECO:0000256" key="4">
    <source>
        <dbReference type="ARBA" id="ARBA00023136"/>
    </source>
</evidence>
<proteinExistence type="predicted"/>
<keyword evidence="3 5" id="KW-1133">Transmembrane helix</keyword>
<keyword evidence="2 5" id="KW-0812">Transmembrane</keyword>
<dbReference type="GO" id="GO:0022857">
    <property type="term" value="F:transmembrane transporter activity"/>
    <property type="evidence" value="ECO:0007669"/>
    <property type="project" value="InterPro"/>
</dbReference>
<feature type="transmembrane region" description="Helical" evidence="5">
    <location>
        <begin position="88"/>
        <end position="110"/>
    </location>
</feature>
<keyword evidence="7" id="KW-1185">Reference proteome</keyword>
<evidence type="ECO:0000313" key="6">
    <source>
        <dbReference type="EMBL" id="MBO1268060.1"/>
    </source>
</evidence>
<comment type="caution">
    <text evidence="6">The sequence shown here is derived from an EMBL/GenBank/DDBJ whole genome shotgun (WGS) entry which is preliminary data.</text>
</comment>
<keyword evidence="4 5" id="KW-0472">Membrane</keyword>
<feature type="transmembrane region" description="Helical" evidence="5">
    <location>
        <begin position="60"/>
        <end position="82"/>
    </location>
</feature>
<dbReference type="SUPFAM" id="SSF103473">
    <property type="entry name" value="MFS general substrate transporter"/>
    <property type="match status" value="1"/>
</dbReference>
<evidence type="ECO:0000256" key="2">
    <source>
        <dbReference type="ARBA" id="ARBA00022692"/>
    </source>
</evidence>
<dbReference type="InterPro" id="IPR036259">
    <property type="entry name" value="MFS_trans_sf"/>
</dbReference>
<protein>
    <submittedName>
        <fullName evidence="6">MFS transporter</fullName>
    </submittedName>
</protein>
<evidence type="ECO:0000256" key="5">
    <source>
        <dbReference type="SAM" id="Phobius"/>
    </source>
</evidence>
<dbReference type="EMBL" id="JAFNLL010000017">
    <property type="protein sequence ID" value="MBO1268060.1"/>
    <property type="molecule type" value="Genomic_DNA"/>
</dbReference>
<dbReference type="RefSeq" id="WP_207615865.1">
    <property type="nucleotide sequence ID" value="NZ_JAFNLL010000017.1"/>
</dbReference>
<dbReference type="AlphaFoldDB" id="A0A939HGL1"/>
<dbReference type="Pfam" id="PF00083">
    <property type="entry name" value="Sugar_tr"/>
    <property type="match status" value="1"/>
</dbReference>
<dbReference type="GO" id="GO:0016020">
    <property type="term" value="C:membrane"/>
    <property type="evidence" value="ECO:0007669"/>
    <property type="project" value="UniProtKB-SubCell"/>
</dbReference>
<sequence>MTWCDARQTADQRKPRKPCAWVWATRWTPPQFSQQKHSGPNILEWAYPSELFPREVRASAIGITTGASRIGAAIGTFVIPFALRDRGIGPTMLAAAGLTALGWLICVLMAEETKGMSLAAAAGGKETIPAAAPENQSNTTTV</sequence>
<gene>
    <name evidence="6" type="ORF">J1902_08755</name>
</gene>
<evidence type="ECO:0000256" key="3">
    <source>
        <dbReference type="ARBA" id="ARBA00022989"/>
    </source>
</evidence>
<name>A0A939HGL1_9MICC</name>
<evidence type="ECO:0000313" key="7">
    <source>
        <dbReference type="Proteomes" id="UP000664164"/>
    </source>
</evidence>
<organism evidence="6 7">
    <name type="scientific">Arthrobacter cavernae</name>
    <dbReference type="NCBI Taxonomy" id="2817681"/>
    <lineage>
        <taxon>Bacteria</taxon>
        <taxon>Bacillati</taxon>
        <taxon>Actinomycetota</taxon>
        <taxon>Actinomycetes</taxon>
        <taxon>Micrococcales</taxon>
        <taxon>Micrococcaceae</taxon>
        <taxon>Arthrobacter</taxon>
    </lineage>
</organism>
<reference evidence="6" key="1">
    <citation type="submission" date="2021-03" db="EMBL/GenBank/DDBJ databases">
        <title>A new species, PO-11, isolated from a karst cave deposit.</title>
        <authorList>
            <person name="Zhaoxiaoyong W."/>
        </authorList>
    </citation>
    <scope>NUCLEOTIDE SEQUENCE</scope>
    <source>
        <strain evidence="6">PO-11</strain>
    </source>
</reference>